<dbReference type="CDD" id="cd06763">
    <property type="entry name" value="PDZ7_PDZD2-PDZ4_hPro-IL-16-like"/>
    <property type="match status" value="1"/>
</dbReference>
<feature type="compositionally biased region" description="Polar residues" evidence="1">
    <location>
        <begin position="2266"/>
        <end position="2288"/>
    </location>
</feature>
<feature type="region of interest" description="Disordered" evidence="1">
    <location>
        <begin position="1369"/>
        <end position="1445"/>
    </location>
</feature>
<feature type="domain" description="PDZ" evidence="2">
    <location>
        <begin position="399"/>
        <end position="486"/>
    </location>
</feature>
<feature type="compositionally biased region" description="Low complexity" evidence="1">
    <location>
        <begin position="1672"/>
        <end position="1686"/>
    </location>
</feature>
<feature type="compositionally biased region" description="Polar residues" evidence="1">
    <location>
        <begin position="2020"/>
        <end position="2033"/>
    </location>
</feature>
<dbReference type="InterPro" id="IPR001478">
    <property type="entry name" value="PDZ"/>
</dbReference>
<feature type="domain" description="PDZ" evidence="2">
    <location>
        <begin position="138"/>
        <end position="196"/>
    </location>
</feature>
<feature type="domain" description="PDZ" evidence="2">
    <location>
        <begin position="1088"/>
        <end position="1180"/>
    </location>
</feature>
<feature type="compositionally biased region" description="Low complexity" evidence="1">
    <location>
        <begin position="1821"/>
        <end position="1835"/>
    </location>
</feature>
<dbReference type="SUPFAM" id="SSF50156">
    <property type="entry name" value="PDZ domain-like"/>
    <property type="match status" value="8"/>
</dbReference>
<feature type="compositionally biased region" description="Basic and acidic residues" evidence="1">
    <location>
        <begin position="1287"/>
        <end position="1308"/>
    </location>
</feature>
<dbReference type="GeneID" id="119746231"/>
<dbReference type="RefSeq" id="XP_038078978.1">
    <property type="nucleotide sequence ID" value="XM_038223050.1"/>
</dbReference>
<feature type="region of interest" description="Disordered" evidence="1">
    <location>
        <begin position="863"/>
        <end position="905"/>
    </location>
</feature>
<feature type="compositionally biased region" description="Basic and acidic residues" evidence="1">
    <location>
        <begin position="2531"/>
        <end position="2547"/>
    </location>
</feature>
<feature type="region of interest" description="Disordered" evidence="1">
    <location>
        <begin position="964"/>
        <end position="1038"/>
    </location>
</feature>
<feature type="domain" description="PDZ" evidence="2">
    <location>
        <begin position="755"/>
        <end position="823"/>
    </location>
</feature>
<feature type="compositionally biased region" description="Polar residues" evidence="1">
    <location>
        <begin position="518"/>
        <end position="531"/>
    </location>
</feature>
<reference evidence="3" key="1">
    <citation type="submission" date="2022-11" db="UniProtKB">
        <authorList>
            <consortium name="EnsemblMetazoa"/>
        </authorList>
    </citation>
    <scope>IDENTIFICATION</scope>
</reference>
<feature type="region of interest" description="Disordered" evidence="1">
    <location>
        <begin position="1264"/>
        <end position="1350"/>
    </location>
</feature>
<feature type="compositionally biased region" description="Polar residues" evidence="1">
    <location>
        <begin position="2510"/>
        <end position="2526"/>
    </location>
</feature>
<dbReference type="Proteomes" id="UP000887568">
    <property type="component" value="Unplaced"/>
</dbReference>
<feature type="compositionally biased region" description="Pro residues" evidence="1">
    <location>
        <begin position="2690"/>
        <end position="2699"/>
    </location>
</feature>
<feature type="compositionally biased region" description="Polar residues" evidence="1">
    <location>
        <begin position="2597"/>
        <end position="2610"/>
    </location>
</feature>
<evidence type="ECO:0000313" key="3">
    <source>
        <dbReference type="EnsemblMetazoa" id="XP_038078978.1"/>
    </source>
</evidence>
<evidence type="ECO:0000256" key="1">
    <source>
        <dbReference type="SAM" id="MobiDB-lite"/>
    </source>
</evidence>
<feature type="region of interest" description="Disordered" evidence="1">
    <location>
        <begin position="486"/>
        <end position="531"/>
    </location>
</feature>
<dbReference type="PANTHER" id="PTHR11324:SF16">
    <property type="entry name" value="PDZ DOMAIN-CONTAINING PROTEIN 2"/>
    <property type="match status" value="1"/>
</dbReference>
<dbReference type="CDD" id="cd00136">
    <property type="entry name" value="PDZ_canonical"/>
    <property type="match status" value="3"/>
</dbReference>
<feature type="compositionally biased region" description="Polar residues" evidence="1">
    <location>
        <begin position="343"/>
        <end position="353"/>
    </location>
</feature>
<keyword evidence="4" id="KW-1185">Reference proteome</keyword>
<feature type="compositionally biased region" description="Basic and acidic residues" evidence="1">
    <location>
        <begin position="1064"/>
        <end position="1077"/>
    </location>
</feature>
<feature type="compositionally biased region" description="Polar residues" evidence="1">
    <location>
        <begin position="993"/>
        <end position="1004"/>
    </location>
</feature>
<feature type="compositionally biased region" description="Pro residues" evidence="1">
    <location>
        <begin position="2203"/>
        <end position="2221"/>
    </location>
</feature>
<feature type="domain" description="PDZ" evidence="2">
    <location>
        <begin position="610"/>
        <end position="697"/>
    </location>
</feature>
<dbReference type="EnsemblMetazoa" id="XM_038223050.1">
    <property type="protein sequence ID" value="XP_038078978.1"/>
    <property type="gene ID" value="LOC119746231"/>
</dbReference>
<feature type="compositionally biased region" description="Polar residues" evidence="1">
    <location>
        <begin position="1990"/>
        <end position="2000"/>
    </location>
</feature>
<feature type="compositionally biased region" description="Basic and acidic residues" evidence="1">
    <location>
        <begin position="2065"/>
        <end position="2076"/>
    </location>
</feature>
<dbReference type="CDD" id="cd06758">
    <property type="entry name" value="PDZ2_PDZD2-like"/>
    <property type="match status" value="1"/>
</dbReference>
<dbReference type="CDD" id="cd06759">
    <property type="entry name" value="PDZ3_PDZD2-PDZ1_hPro-IL-16-like"/>
    <property type="match status" value="1"/>
</dbReference>
<feature type="compositionally biased region" description="Polar residues" evidence="1">
    <location>
        <begin position="235"/>
        <end position="245"/>
    </location>
</feature>
<feature type="compositionally biased region" description="Basic and acidic residues" evidence="1">
    <location>
        <begin position="2326"/>
        <end position="2335"/>
    </location>
</feature>
<feature type="domain" description="PDZ" evidence="2">
    <location>
        <begin position="2723"/>
        <end position="2807"/>
    </location>
</feature>
<dbReference type="Pfam" id="PF00595">
    <property type="entry name" value="PDZ"/>
    <property type="match status" value="7"/>
</dbReference>
<feature type="compositionally biased region" description="Low complexity" evidence="1">
    <location>
        <begin position="973"/>
        <end position="992"/>
    </location>
</feature>
<feature type="region of interest" description="Disordered" evidence="1">
    <location>
        <begin position="1050"/>
        <end position="1078"/>
    </location>
</feature>
<feature type="compositionally biased region" description="Polar residues" evidence="1">
    <location>
        <begin position="2082"/>
        <end position="2100"/>
    </location>
</feature>
<feature type="compositionally biased region" description="Polar residues" evidence="1">
    <location>
        <begin position="2411"/>
        <end position="2432"/>
    </location>
</feature>
<feature type="compositionally biased region" description="Acidic residues" evidence="1">
    <location>
        <begin position="2710"/>
        <end position="2719"/>
    </location>
</feature>
<feature type="region of interest" description="Disordered" evidence="1">
    <location>
        <begin position="259"/>
        <end position="278"/>
    </location>
</feature>
<feature type="compositionally biased region" description="Low complexity" evidence="1">
    <location>
        <begin position="504"/>
        <end position="517"/>
    </location>
</feature>
<feature type="compositionally biased region" description="Basic residues" evidence="1">
    <location>
        <begin position="1024"/>
        <end position="1036"/>
    </location>
</feature>
<feature type="region of interest" description="Disordered" evidence="1">
    <location>
        <begin position="305"/>
        <end position="375"/>
    </location>
</feature>
<feature type="compositionally biased region" description="Pro residues" evidence="1">
    <location>
        <begin position="2657"/>
        <end position="2667"/>
    </location>
</feature>
<accession>A0A914BRP7</accession>
<feature type="domain" description="PDZ" evidence="2">
    <location>
        <begin position="3069"/>
        <end position="3140"/>
    </location>
</feature>
<feature type="region of interest" description="Disordered" evidence="1">
    <location>
        <begin position="2051"/>
        <end position="2719"/>
    </location>
</feature>
<feature type="compositionally biased region" description="Polar residues" evidence="1">
    <location>
        <begin position="2365"/>
        <end position="2379"/>
    </location>
</feature>
<feature type="region of interest" description="Disordered" evidence="1">
    <location>
        <begin position="1918"/>
        <end position="2038"/>
    </location>
</feature>
<feature type="compositionally biased region" description="Low complexity" evidence="1">
    <location>
        <begin position="1859"/>
        <end position="1871"/>
    </location>
</feature>
<feature type="compositionally biased region" description="Basic and acidic residues" evidence="1">
    <location>
        <begin position="719"/>
        <end position="728"/>
    </location>
</feature>
<feature type="region of interest" description="Disordered" evidence="1">
    <location>
        <begin position="2833"/>
        <end position="2906"/>
    </location>
</feature>
<feature type="domain" description="PDZ" evidence="2">
    <location>
        <begin position="2969"/>
        <end position="3054"/>
    </location>
</feature>
<feature type="compositionally biased region" description="Basic and acidic residues" evidence="1">
    <location>
        <begin position="1589"/>
        <end position="1600"/>
    </location>
</feature>
<evidence type="ECO:0000259" key="2">
    <source>
        <dbReference type="PROSITE" id="PS50106"/>
    </source>
</evidence>
<feature type="region of interest" description="Disordered" evidence="1">
    <location>
        <begin position="926"/>
        <end position="946"/>
    </location>
</feature>
<feature type="compositionally biased region" description="Basic and acidic residues" evidence="1">
    <location>
        <begin position="1924"/>
        <end position="1938"/>
    </location>
</feature>
<feature type="region of interest" description="Disordered" evidence="1">
    <location>
        <begin position="1514"/>
        <end position="1871"/>
    </location>
</feature>
<feature type="compositionally biased region" description="Low complexity" evidence="1">
    <location>
        <begin position="2668"/>
        <end position="2679"/>
    </location>
</feature>
<dbReference type="CTD" id="23037"/>
<protein>
    <recommendedName>
        <fullName evidence="2">PDZ domain-containing protein</fullName>
    </recommendedName>
</protein>
<feature type="compositionally biased region" description="Basic and acidic residues" evidence="1">
    <location>
        <begin position="2179"/>
        <end position="2194"/>
    </location>
</feature>
<feature type="region of interest" description="Disordered" evidence="1">
    <location>
        <begin position="573"/>
        <end position="604"/>
    </location>
</feature>
<sequence length="3158" mass="339676">MPISEENAARSLCLLTEFRDASGSSAQQQEDVQRSINVLSAYLNSILPAATSVAATTAASQAGAVGSEAPYEKPGGEGDRNREEIKVFAFQSPPAPKSTLDFGLILQNGGATTATLQRQQKPEPFVAPPANSKALGNIRIAAIAPGSFVQQDGQLKVGDEIIEINGHLMERCSAERARFLLDSALRSGKLCVAILRKTKRKAPRPPPGSSPAQTLDQTSPLPARRQVSLPPPSRQPLSAPSQAADLSNAALHASQHLSAISPETERRAGISGQPRGTQHLNAISPEAVAKNSNGPVRSTHHLSLISPEDQMNFSRGQPLPVGSMWGTGGERSQSTKRAAPRQPQGTGASQETQAGRMDEHVPPSKTVKVSETAPPVSVARSDSVLSKMLPEVKRNKREVVKIHLVKSKGILGIQIAGGRGSRKGDIGIFVAGIDSGSPAERDGRLQKGDEILMINGHSLIAVTHQDVVDILCRSGSIVQLVIARKRKHRHRNRQQHLALNQTASSTSESDSISSQHSTPRSSPRGSARQIQERNNAAAVLSPNLLGTVADETDLGTPRKTSLETQHETLVNRLAVPDASSPPKQPARSDSPKLSHHPTGRNSPSLTVVQQIALIKGAYGKGLGFSIVGGEDSIKGKMGIFVKTVFPSGAAAADNRLKEGDEILAVNAESMEGMTHKQAINKFKQIKKGVVTLTVRSRLVGRPASPADSPVAPPRRKRSRAESGFKDAARQYSPASAVQDSAPVIKEDPSVKMTKEIVLHKEQGESLGIGVVCLPEPDASDERRVYIQHLEETSPAKKDGRLCRGSQLLEVNGEDLRNVNLQRAHKVFGAVQSGPVQLKIARHPNEQECEAEMEKAMEMVALSGQPDDNNIDITSEGSTPRQDLSMDVEPSTEETEPPQPPARPKNEEYAIDKSAPITADHVEPVIQSTTASSSHQAPPASGSLQSPTVSELAMATMQSMNFMGPRRDLKNEKSSSLSSSMSSSSMSLMDSQSYKSGSESELNSSMERELDSASDLSPIRAVGRPGRRPGNSRRKGRVGSDLANEYEAYLHSCQNSDVSEEKEDEGNKENRDQGKDTFQELAPGKQIDILQICRSPGERLGMGLNIQHTKGPNSIIQGVSVKNVTPGGAAERATGGRRGICISDAILAIEESILEVMTYAETVKLLSELPLNIQIVVARDMKDPPLENPTSISEKMTEGIYENLQTTEVALTENQYWERIEQSEPNAILLNATRLINTTDAEKRNGITLEYRTQELWNTIESCTNNSLTKKTNGNANDAAEESMAEQLDNHRDRVPDESPAKKEVKATDADQEPDSPQASKKICLANENHSMYPDEDSSDTNEEDEEEDEDLGDLLMLDTELTDEEDDVEPIIGRHRYSIPLPKPQRDSQQGAAQKKTEDQITVAVNHSEENPVSQQQIDNHRLGGNVGGFEEQDAMDTSDPPVTDIDDLILSDEEDVVEMNENEEAAGGVGKMCTLPDMPNLPTFTSYDETDAGQNHLRNHRLSEVVEEEIVMRNDTPVFTPPPLMRDSVASCEVRDSDDEDDSRPEAKTLDTDDENAIPPPLPSTSPPKEFILEFSHNMPPSVPITSHNKDEDSADGHFSEASQIQSNLTRSMFLPKRASTEPVVKGSQGLPLLAKPKTLSTLPIAKGKESDSLRVTSLKLGPGSASQLRPLSLPLKLPSPLTTPVKSEKSATPALSSRQDDQLKMNQSESADWESKPVDNSQDSSRELSSAVEDIFASVMDNSEDLSDNSMELIVEHTEEMSAESVLQVPSPGSPEKASSFFMRPPTGFGDDSLSSCSSPDKEYQPIISENGQIERTVSESSSSLNLSDASDQLSEDDFQAVSPLPSDTPMTPFPETFSNLNTTNSNSNNTTQLRLFQRAQSLDDSAIKGRKVIKANPASFNFDQDSSDDEIIPSHVRMNGLRRDNSDTKASEKSDIASAKPKTSLQPKVATGVENKKPHSFAQDAEPEVKPENLTSHRLHKLDKSDSSGSDTVTPTSPRLPPDGHESPEQISKCPSAGNSPSPSPTGTIKTSRDLLFEKVPNPIITEVVQSASPVEPSKPVDVVKEPVKRPSEIKLGSPDTSVSPTSKASISPNLLSTLDEDKEPTTPTSVKERASMFGSVLKRRAPSGSPKSPVALFETDGEASKDPQVAEQRKSPSFTPVGRNLKSSQDSSSGNDDKFAKHEDRVRDDSGDATDDNEVPPPLPGSPPPLPNSPPPTGQQSDELYSDLHPEEFVPESTGHDEGLANPPSPVLMSSPLEKTSHQSPGGASNPRSSTPKRSESPPSASIDPVEELIAPKHLQEVAAIPSLNRLPSNSEPTADIKTSKLKENRPVPKARSSKVKLSPGDFELEKNSLDELPVTTDESSTKTTKIQLSAASLDFNSERDDATSPVQDPLPVEDTTNKEDSLANTEKSMPTSYLSKPLSLQSPEKSKNLVVPPLRASQFPKKPSILDSVGPKPVGASKLKGLSVPKKLSGSATMTSPTQGSLPKIGTSAISPKSMPVLLSTKANSQGTAGPSRTKLTMKTFPWDKEVSGSEQKADDTGAKPSQLLQPGIRVDSKPAPKPVARLNPPHIGPKPQPEPRMSALAPAGKSTLRQGMLNVSSALTSPVLGNDQSKSLNSELNVRRTAQAPSNAQNAKSPICECQKDVAPLPSSGPPPLPESSPPRTSTPSSSPLKLDEDGDESPPALPSLPPPSSLGNSPRLDESIESQDDPDEGVLEIKIVKNPGEKLGVGIEGGSDTSKSCIYVKTIAPGSASRRTGRLRIGDQLLDVNGNCMVGITNAQAMNLLEAAPSHITLVVARKKPEESSYASDTDEEITDLATELAHAVTMDGASSDEDSSTKIIRGHGRLDSDEPDSVFSGSKSSTPEPPYSPNSDGGPSPRKTAFPKLSMDGDEPDSKSVVMRKKINERAKRNFPMERDPRGLLERSWSESSTSTILLSTSELEKLIEDANESLDDMTDSNVSVVILHKENETQGLGLTVSGGIDQEKKEIMVHRVIPNGLADRTGRIQRGDRVLSVNGRVLKDATHTELLEMLKSKRQDVVLVVARHHVPEEEEESPASEMADIEMAKGPAGLGFSVEGGKSSPKGDLPITVKKIFTGGVANRSGQIHVGDEIVEVNGKKMAPMTHFEAWTFLKALPIGIVKMRIRLAKKAE</sequence>
<proteinExistence type="predicted"/>
<dbReference type="Gene3D" id="2.30.42.10">
    <property type="match status" value="8"/>
</dbReference>
<feature type="compositionally biased region" description="Polar residues" evidence="1">
    <location>
        <begin position="2479"/>
        <end position="2490"/>
    </location>
</feature>
<dbReference type="InterPro" id="IPR036034">
    <property type="entry name" value="PDZ_sf"/>
</dbReference>
<name>A0A914BRP7_PATMI</name>
<feature type="region of interest" description="Disordered" evidence="1">
    <location>
        <begin position="700"/>
        <end position="739"/>
    </location>
</feature>
<feature type="compositionally biased region" description="Basic and acidic residues" evidence="1">
    <location>
        <begin position="2230"/>
        <end position="2247"/>
    </location>
</feature>
<feature type="compositionally biased region" description="Polar residues" evidence="1">
    <location>
        <begin position="1602"/>
        <end position="1612"/>
    </location>
</feature>
<dbReference type="PROSITE" id="PS50106">
    <property type="entry name" value="PDZ"/>
    <property type="match status" value="8"/>
</dbReference>
<evidence type="ECO:0000313" key="4">
    <source>
        <dbReference type="Proteomes" id="UP000887568"/>
    </source>
</evidence>
<feature type="compositionally biased region" description="Acidic residues" evidence="1">
    <location>
        <begin position="1333"/>
        <end position="1350"/>
    </location>
</feature>
<feature type="compositionally biased region" description="Polar residues" evidence="1">
    <location>
        <begin position="1264"/>
        <end position="1275"/>
    </location>
</feature>
<feature type="compositionally biased region" description="Polar residues" evidence="1">
    <location>
        <begin position="2169"/>
        <end position="2178"/>
    </location>
</feature>
<feature type="region of interest" description="Disordered" evidence="1">
    <location>
        <begin position="196"/>
        <end position="245"/>
    </location>
</feature>
<dbReference type="OrthoDB" id="42382at2759"/>
<dbReference type="PANTHER" id="PTHR11324">
    <property type="entry name" value="IL16-RELATED"/>
    <property type="match status" value="1"/>
</dbReference>
<feature type="compositionally biased region" description="Polar residues" evidence="1">
    <location>
        <begin position="210"/>
        <end position="220"/>
    </location>
</feature>
<feature type="compositionally biased region" description="Polar residues" evidence="1">
    <location>
        <begin position="2616"/>
        <end position="2626"/>
    </location>
</feature>
<feature type="compositionally biased region" description="Polar residues" evidence="1">
    <location>
        <begin position="2633"/>
        <end position="2642"/>
    </location>
</feature>
<dbReference type="SMART" id="SM00228">
    <property type="entry name" value="PDZ"/>
    <property type="match status" value="8"/>
</dbReference>
<organism evidence="3 4">
    <name type="scientific">Patiria miniata</name>
    <name type="common">Bat star</name>
    <name type="synonym">Asterina miniata</name>
    <dbReference type="NCBI Taxonomy" id="46514"/>
    <lineage>
        <taxon>Eukaryota</taxon>
        <taxon>Metazoa</taxon>
        <taxon>Echinodermata</taxon>
        <taxon>Eleutherozoa</taxon>
        <taxon>Asterozoa</taxon>
        <taxon>Asteroidea</taxon>
        <taxon>Valvatacea</taxon>
        <taxon>Valvatida</taxon>
        <taxon>Asterinidae</taxon>
        <taxon>Patiria</taxon>
    </lineage>
</organism>
<feature type="compositionally biased region" description="Polar residues" evidence="1">
    <location>
        <begin position="865"/>
        <end position="881"/>
    </location>
</feature>